<comment type="caution">
    <text evidence="1">The sequence shown here is derived from an EMBL/GenBank/DDBJ whole genome shotgun (WGS) entry which is preliminary data.</text>
</comment>
<dbReference type="Proteomes" id="UP000680304">
    <property type="component" value="Unassembled WGS sequence"/>
</dbReference>
<dbReference type="RefSeq" id="WP_213528081.1">
    <property type="nucleotide sequence ID" value="NZ_BOVJ01000042.1"/>
</dbReference>
<evidence type="ECO:0000313" key="1">
    <source>
        <dbReference type="EMBL" id="GIQ62740.1"/>
    </source>
</evidence>
<organism evidence="1 2">
    <name type="scientific">Paenibacillus cisolokensis</name>
    <dbReference type="NCBI Taxonomy" id="1658519"/>
    <lineage>
        <taxon>Bacteria</taxon>
        <taxon>Bacillati</taxon>
        <taxon>Bacillota</taxon>
        <taxon>Bacilli</taxon>
        <taxon>Bacillales</taxon>
        <taxon>Paenibacillaceae</taxon>
        <taxon>Paenibacillus</taxon>
    </lineage>
</organism>
<evidence type="ECO:0000313" key="2">
    <source>
        <dbReference type="Proteomes" id="UP000680304"/>
    </source>
</evidence>
<dbReference type="EMBL" id="BOVJ01000042">
    <property type="protein sequence ID" value="GIQ62740.1"/>
    <property type="molecule type" value="Genomic_DNA"/>
</dbReference>
<keyword evidence="2" id="KW-1185">Reference proteome</keyword>
<dbReference type="SUPFAM" id="SSF53850">
    <property type="entry name" value="Periplasmic binding protein-like II"/>
    <property type="match status" value="1"/>
</dbReference>
<evidence type="ECO:0008006" key="3">
    <source>
        <dbReference type="Google" id="ProtNLM"/>
    </source>
</evidence>
<name>A0ABQ4N3L3_9BACL</name>
<protein>
    <recommendedName>
        <fullName evidence="3">ABC transporter substrate-binding protein</fullName>
    </recommendedName>
</protein>
<dbReference type="Gene3D" id="3.40.190.10">
    <property type="entry name" value="Periplasmic binding protein-like II"/>
    <property type="match status" value="1"/>
</dbReference>
<proteinExistence type="predicted"/>
<sequence length="52" mass="6004">MSNLIALQKDTFTAIINGEKPLDEFDKFVEEWKKNGGEQLTAEANEWYAQIQ</sequence>
<reference evidence="1 2" key="1">
    <citation type="submission" date="2021-04" db="EMBL/GenBank/DDBJ databases">
        <title>Draft genome sequence of Paenibacillus cisolokensis, LC2-13A.</title>
        <authorList>
            <person name="Uke A."/>
            <person name="Chhe C."/>
            <person name="Baramee S."/>
            <person name="Kosugi A."/>
        </authorList>
    </citation>
    <scope>NUCLEOTIDE SEQUENCE [LARGE SCALE GENOMIC DNA]</scope>
    <source>
        <strain evidence="1 2">LC2-13A</strain>
    </source>
</reference>
<accession>A0ABQ4N3L3</accession>
<gene>
    <name evidence="1" type="ORF">PACILC2_13080</name>
</gene>